<evidence type="ECO:0000313" key="13">
    <source>
        <dbReference type="Proteomes" id="UP000032545"/>
    </source>
</evidence>
<evidence type="ECO:0000256" key="8">
    <source>
        <dbReference type="RuleBase" id="RU366073"/>
    </source>
</evidence>
<comment type="subcellular location">
    <subcellularLocation>
        <location evidence="8">Secreted</location>
    </subcellularLocation>
</comment>
<accession>A0A0D8BHM5</accession>
<keyword evidence="2 8" id="KW-0645">Protease</keyword>
<dbReference type="InterPro" id="IPR023612">
    <property type="entry name" value="Peptidase_M4"/>
</dbReference>
<dbReference type="InterPro" id="IPR001570">
    <property type="entry name" value="Peptidase_M4_C_domain"/>
</dbReference>
<dbReference type="InterPro" id="IPR052759">
    <property type="entry name" value="Metalloprotease_M4"/>
</dbReference>
<feature type="active site" evidence="7">
    <location>
        <position position="199"/>
    </location>
</feature>
<dbReference type="EC" id="3.4.24.-" evidence="8"/>
<dbReference type="PATRIC" id="fig|1502723.3.peg.976"/>
<evidence type="ECO:0000256" key="5">
    <source>
        <dbReference type="ARBA" id="ARBA00022833"/>
    </source>
</evidence>
<keyword evidence="6 8" id="KW-0482">Metalloprotease</keyword>
<dbReference type="GO" id="GO:0004222">
    <property type="term" value="F:metalloendopeptidase activity"/>
    <property type="evidence" value="ECO:0007669"/>
    <property type="project" value="UniProtKB-UniRule"/>
</dbReference>
<comment type="function">
    <text evidence="8">Extracellular zinc metalloprotease.</text>
</comment>
<reference evidence="12 13" key="2">
    <citation type="journal article" date="2016" name="Genome Announc.">
        <title>Permanent Draft Genome Sequences for Two Variants of Frankia sp. Strain CpI1, the First Frankia Strain Isolated from Root Nodules of Comptonia peregrina.</title>
        <authorList>
            <person name="Oshone R."/>
            <person name="Hurst S.G.IV."/>
            <person name="Abebe-Akele F."/>
            <person name="Simpson S."/>
            <person name="Morris K."/>
            <person name="Thomas W.K."/>
            <person name="Tisa L.S."/>
        </authorList>
    </citation>
    <scope>NUCLEOTIDE SEQUENCE [LARGE SCALE GENOMIC DNA]</scope>
    <source>
        <strain evidence="13">CpI1-S</strain>
    </source>
</reference>
<dbReference type="GO" id="GO:0046872">
    <property type="term" value="F:metal ion binding"/>
    <property type="evidence" value="ECO:0007669"/>
    <property type="project" value="UniProtKB-UniRule"/>
</dbReference>
<evidence type="ECO:0000256" key="3">
    <source>
        <dbReference type="ARBA" id="ARBA00022723"/>
    </source>
</evidence>
<comment type="cofactor">
    <cofactor evidence="8">
        <name>Zn(2+)</name>
        <dbReference type="ChEBI" id="CHEBI:29105"/>
    </cofactor>
</comment>
<gene>
    <name evidence="12" type="ORF">FF36_02095</name>
</gene>
<protein>
    <recommendedName>
        <fullName evidence="8">Neutral metalloproteinase</fullName>
        <ecNumber evidence="8">3.4.24.-</ecNumber>
    </recommendedName>
</protein>
<dbReference type="RefSeq" id="WP_370657125.1">
    <property type="nucleotide sequence ID" value="NZ_JYFN01000012.1"/>
</dbReference>
<dbReference type="GO" id="GO:0005576">
    <property type="term" value="C:extracellular region"/>
    <property type="evidence" value="ECO:0007669"/>
    <property type="project" value="UniProtKB-SubCell"/>
</dbReference>
<dbReference type="PRINTS" id="PR00730">
    <property type="entry name" value="THERMOLYSIN"/>
</dbReference>
<dbReference type="CDD" id="cd09597">
    <property type="entry name" value="M4_TLP"/>
    <property type="match status" value="1"/>
</dbReference>
<evidence type="ECO:0000256" key="2">
    <source>
        <dbReference type="ARBA" id="ARBA00022670"/>
    </source>
</evidence>
<feature type="compositionally biased region" description="Basic and acidic residues" evidence="9">
    <location>
        <begin position="89"/>
        <end position="99"/>
    </location>
</feature>
<comment type="similarity">
    <text evidence="1 8">Belongs to the peptidase M4 family.</text>
</comment>
<keyword evidence="3" id="KW-0479">Metal-binding</keyword>
<dbReference type="InterPro" id="IPR013856">
    <property type="entry name" value="Peptidase_M4_domain"/>
</dbReference>
<evidence type="ECO:0000256" key="1">
    <source>
        <dbReference type="ARBA" id="ARBA00009388"/>
    </source>
</evidence>
<name>A0A0D8BHM5_9ACTN</name>
<dbReference type="Pfam" id="PF02868">
    <property type="entry name" value="Peptidase_M4_C"/>
    <property type="match status" value="1"/>
</dbReference>
<dbReference type="AlphaFoldDB" id="A0A0D8BHM5"/>
<keyword evidence="8" id="KW-0964">Secreted</keyword>
<evidence type="ECO:0000256" key="7">
    <source>
        <dbReference type="PIRSR" id="PIRSR623612-1"/>
    </source>
</evidence>
<evidence type="ECO:0000313" key="12">
    <source>
        <dbReference type="EMBL" id="KJE23646.1"/>
    </source>
</evidence>
<dbReference type="InterPro" id="IPR027268">
    <property type="entry name" value="Peptidase_M4/M1_CTD_sf"/>
</dbReference>
<evidence type="ECO:0000256" key="9">
    <source>
        <dbReference type="SAM" id="MobiDB-lite"/>
    </source>
</evidence>
<dbReference type="Gene3D" id="3.10.170.10">
    <property type="match status" value="1"/>
</dbReference>
<proteinExistence type="inferred from homology"/>
<evidence type="ECO:0000259" key="11">
    <source>
        <dbReference type="Pfam" id="PF02868"/>
    </source>
</evidence>
<dbReference type="Pfam" id="PF01447">
    <property type="entry name" value="Peptidase_M4"/>
    <property type="match status" value="1"/>
</dbReference>
<feature type="active site" description="Proton donor" evidence="7">
    <location>
        <position position="300"/>
    </location>
</feature>
<sequence length="378" mass="40423">MPCPRPTAPNLTVPNPTALGTTALGTTAPRPTAPCAIPPHILERIVRNGSDDQRSWALSTLVQDGSHRTIRVHNAQLRSAQRGAAPPRLDPDAGPRRTVGDAAGTEALPGRTVRTEGEAAVDDVAANEAYDGLGATFRFYSEVFGRDSIDDEGMALLATVHYGDHYDNAFWNGRQMVFGDGDGELFQRFTVSLDIIGHELTHGVTEDEAALMYVNQSGALNESVSDVFGSLVKQHALGQTAEQADWLIGDELLTDAVSGVALRSLKDPGTAYDDPVLGDDIQPAHMTGYVQMTGDNGGVHINSGIPNKAFYLAAIALGGHAWERAGRIWYESLRAPQVRPNATFRSFAAVTSRQAGVLFGADERKAVAEAWREVGIAV</sequence>
<dbReference type="Proteomes" id="UP000032545">
    <property type="component" value="Unassembled WGS sequence"/>
</dbReference>
<organism evidence="12 13">
    <name type="scientific">Frankia torreyi</name>
    <dbReference type="NCBI Taxonomy" id="1856"/>
    <lineage>
        <taxon>Bacteria</taxon>
        <taxon>Bacillati</taxon>
        <taxon>Actinomycetota</taxon>
        <taxon>Actinomycetes</taxon>
        <taxon>Frankiales</taxon>
        <taxon>Frankiaceae</taxon>
        <taxon>Frankia</taxon>
    </lineage>
</organism>
<keyword evidence="4 8" id="KW-0378">Hydrolase</keyword>
<dbReference type="EMBL" id="JYFN01000012">
    <property type="protein sequence ID" value="KJE23646.1"/>
    <property type="molecule type" value="Genomic_DNA"/>
</dbReference>
<dbReference type="SUPFAM" id="SSF55486">
    <property type="entry name" value="Metalloproteases ('zincins'), catalytic domain"/>
    <property type="match status" value="1"/>
</dbReference>
<feature type="region of interest" description="Disordered" evidence="9">
    <location>
        <begin position="76"/>
        <end position="103"/>
    </location>
</feature>
<keyword evidence="13" id="KW-1185">Reference proteome</keyword>
<dbReference type="GO" id="GO:0006508">
    <property type="term" value="P:proteolysis"/>
    <property type="evidence" value="ECO:0007669"/>
    <property type="project" value="UniProtKB-KW"/>
</dbReference>
<dbReference type="Gene3D" id="1.10.390.10">
    <property type="entry name" value="Neutral Protease Domain 2"/>
    <property type="match status" value="1"/>
</dbReference>
<comment type="caution">
    <text evidence="12">The sequence shown here is derived from an EMBL/GenBank/DDBJ whole genome shotgun (WGS) entry which is preliminary data.</text>
</comment>
<evidence type="ECO:0000256" key="6">
    <source>
        <dbReference type="ARBA" id="ARBA00023049"/>
    </source>
</evidence>
<dbReference type="MEROPS" id="M04.027"/>
<dbReference type="PANTHER" id="PTHR43579:SF1">
    <property type="entry name" value="NEUTRAL METALLOPROTEINASE"/>
    <property type="match status" value="1"/>
</dbReference>
<dbReference type="PANTHER" id="PTHR43579">
    <property type="match status" value="1"/>
</dbReference>
<evidence type="ECO:0000256" key="4">
    <source>
        <dbReference type="ARBA" id="ARBA00022801"/>
    </source>
</evidence>
<feature type="domain" description="Peptidase M4" evidence="10">
    <location>
        <begin position="117"/>
        <end position="206"/>
    </location>
</feature>
<evidence type="ECO:0000259" key="10">
    <source>
        <dbReference type="Pfam" id="PF01447"/>
    </source>
</evidence>
<feature type="domain" description="Peptidase M4 C-terminal" evidence="11">
    <location>
        <begin position="209"/>
        <end position="376"/>
    </location>
</feature>
<reference evidence="13" key="1">
    <citation type="submission" date="2015-02" db="EMBL/GenBank/DDBJ databases">
        <title>Draft Genome of Frankia sp. CpI1-S.</title>
        <authorList>
            <person name="Oshone R.T."/>
            <person name="Ngom M."/>
            <person name="Ghodhbane-Gtari F."/>
            <person name="Gtari M."/>
            <person name="Morris K."/>
            <person name="Thomas K."/>
            <person name="Sen A."/>
            <person name="Tisa L.S."/>
        </authorList>
    </citation>
    <scope>NUCLEOTIDE SEQUENCE [LARGE SCALE GENOMIC DNA]</scope>
    <source>
        <strain evidence="13">CpI1-S</strain>
    </source>
</reference>
<keyword evidence="5 8" id="KW-0862">Zinc</keyword>